<feature type="domain" description="HMG box" evidence="4">
    <location>
        <begin position="26"/>
        <end position="94"/>
    </location>
</feature>
<keyword evidence="6" id="KW-1185">Reference proteome</keyword>
<evidence type="ECO:0000256" key="3">
    <source>
        <dbReference type="SAM" id="MobiDB-lite"/>
    </source>
</evidence>
<protein>
    <recommendedName>
        <fullName evidence="4">HMG box domain-containing protein</fullName>
    </recommendedName>
</protein>
<accession>D8M7B8</accession>
<dbReference type="GO" id="GO:0003677">
    <property type="term" value="F:DNA binding"/>
    <property type="evidence" value="ECO:0007669"/>
    <property type="project" value="UniProtKB-UniRule"/>
</dbReference>
<dbReference type="AlphaFoldDB" id="D8M7B8"/>
<dbReference type="GO" id="GO:0005634">
    <property type="term" value="C:nucleus"/>
    <property type="evidence" value="ECO:0007669"/>
    <property type="project" value="UniProtKB-UniRule"/>
</dbReference>
<feature type="compositionally biased region" description="Polar residues" evidence="3">
    <location>
        <begin position="96"/>
        <end position="114"/>
    </location>
</feature>
<feature type="region of interest" description="Disordered" evidence="3">
    <location>
        <begin position="69"/>
        <end position="114"/>
    </location>
</feature>
<dbReference type="SUPFAM" id="SSF47095">
    <property type="entry name" value="HMG-box"/>
    <property type="match status" value="1"/>
</dbReference>
<evidence type="ECO:0000313" key="6">
    <source>
        <dbReference type="Proteomes" id="UP000008312"/>
    </source>
</evidence>
<name>D8M7B8_BLAHO</name>
<keyword evidence="2" id="KW-0539">Nucleus</keyword>
<keyword evidence="1 2" id="KW-0238">DNA-binding</keyword>
<dbReference type="PROSITE" id="PS50118">
    <property type="entry name" value="HMG_BOX_2"/>
    <property type="match status" value="1"/>
</dbReference>
<dbReference type="GeneID" id="24920827"/>
<dbReference type="InParanoid" id="D8M7B8"/>
<dbReference type="InterPro" id="IPR050342">
    <property type="entry name" value="HMGB"/>
</dbReference>
<feature type="DNA-binding region" description="HMG box" evidence="2">
    <location>
        <begin position="26"/>
        <end position="94"/>
    </location>
</feature>
<evidence type="ECO:0000256" key="2">
    <source>
        <dbReference type="PROSITE-ProRule" id="PRU00267"/>
    </source>
</evidence>
<dbReference type="CDD" id="cd00084">
    <property type="entry name" value="HMG-box_SF"/>
    <property type="match status" value="1"/>
</dbReference>
<evidence type="ECO:0000313" key="5">
    <source>
        <dbReference type="EMBL" id="CBK23957.2"/>
    </source>
</evidence>
<evidence type="ECO:0000256" key="1">
    <source>
        <dbReference type="ARBA" id="ARBA00023125"/>
    </source>
</evidence>
<dbReference type="OrthoDB" id="1919336at2759"/>
<dbReference type="SMART" id="SM00398">
    <property type="entry name" value="HMG"/>
    <property type="match status" value="1"/>
</dbReference>
<dbReference type="InterPro" id="IPR036910">
    <property type="entry name" value="HMG_box_dom_sf"/>
</dbReference>
<dbReference type="PANTHER" id="PTHR48112">
    <property type="entry name" value="HIGH MOBILITY GROUP PROTEIN DSP1"/>
    <property type="match status" value="1"/>
</dbReference>
<dbReference type="FunCoup" id="D8M7B8">
    <property type="interactions" value="202"/>
</dbReference>
<dbReference type="Pfam" id="PF00505">
    <property type="entry name" value="HMG_box"/>
    <property type="match status" value="1"/>
</dbReference>
<dbReference type="InterPro" id="IPR009071">
    <property type="entry name" value="HMG_box_dom"/>
</dbReference>
<dbReference type="Gene3D" id="1.10.30.10">
    <property type="entry name" value="High mobility group box domain"/>
    <property type="match status" value="1"/>
</dbReference>
<gene>
    <name evidence="5" type="ORF">GSBLH_T00003761001</name>
</gene>
<dbReference type="RefSeq" id="XP_012898005.1">
    <property type="nucleotide sequence ID" value="XM_013042551.1"/>
</dbReference>
<evidence type="ECO:0000259" key="4">
    <source>
        <dbReference type="PROSITE" id="PS50118"/>
    </source>
</evidence>
<dbReference type="OMA" id="QRIYEMS"/>
<dbReference type="PRINTS" id="PR00886">
    <property type="entry name" value="HIGHMOBLTY12"/>
</dbReference>
<reference evidence="5" key="1">
    <citation type="submission" date="2010-02" db="EMBL/GenBank/DDBJ databases">
        <title>Sequencing and annotation of the Blastocystis hominis genome.</title>
        <authorList>
            <person name="Wincker P."/>
        </authorList>
    </citation>
    <scope>NUCLEOTIDE SEQUENCE</scope>
    <source>
        <strain evidence="5">Singapore isolate B</strain>
    </source>
</reference>
<feature type="compositionally biased region" description="Basic and acidic residues" evidence="3">
    <location>
        <begin position="69"/>
        <end position="95"/>
    </location>
</feature>
<dbReference type="Proteomes" id="UP000008312">
    <property type="component" value="Unassembled WGS sequence"/>
</dbReference>
<organism evidence="5">
    <name type="scientific">Blastocystis hominis</name>
    <dbReference type="NCBI Taxonomy" id="12968"/>
    <lineage>
        <taxon>Eukaryota</taxon>
        <taxon>Sar</taxon>
        <taxon>Stramenopiles</taxon>
        <taxon>Bigyra</taxon>
        <taxon>Opalozoa</taxon>
        <taxon>Opalinata</taxon>
        <taxon>Blastocystidae</taxon>
        <taxon>Blastocystis</taxon>
    </lineage>
</organism>
<sequence length="163" mass="18690">MTTYDGPLHVPVVQKRGHQNKVPGAPKRAMSPFLFFSNEKRGQIQTENPSMKITEVSVKLGEIWRDMTEEEKEPYMQKSREDRDRYHAQQDEFKGKNSQQATTKPTSSISVPMNPDISGNQWSLPLPESSNTSMYQRIYEMSPQNSSFTNISIPMGFNGMERL</sequence>
<dbReference type="EMBL" id="FN668672">
    <property type="protein sequence ID" value="CBK23957.2"/>
    <property type="molecule type" value="Genomic_DNA"/>
</dbReference>
<proteinExistence type="predicted"/>
<dbReference type="PANTHER" id="PTHR48112:SF22">
    <property type="entry name" value="MITOCHONDRIAL TRANSCRIPTION FACTOR A, ISOFORM B"/>
    <property type="match status" value="1"/>
</dbReference>